<dbReference type="STRING" id="1522312.GCA_900177895_00662"/>
<feature type="signal peptide" evidence="3">
    <location>
        <begin position="1"/>
        <end position="21"/>
    </location>
</feature>
<evidence type="ECO:0000256" key="2">
    <source>
        <dbReference type="SAM" id="MobiDB-lite"/>
    </source>
</evidence>
<accession>A0A238TEZ3</accession>
<keyword evidence="3" id="KW-0732">Signal</keyword>
<dbReference type="InterPro" id="IPR011055">
    <property type="entry name" value="Dup_hybrid_motif"/>
</dbReference>
<dbReference type="Pfam" id="PF01551">
    <property type="entry name" value="Peptidase_M23"/>
    <property type="match status" value="1"/>
</dbReference>
<evidence type="ECO:0000256" key="1">
    <source>
        <dbReference type="SAM" id="Coils"/>
    </source>
</evidence>
<keyword evidence="6" id="KW-0378">Hydrolase</keyword>
<dbReference type="InterPro" id="IPR050570">
    <property type="entry name" value="Cell_wall_metabolism_enzyme"/>
</dbReference>
<evidence type="ECO:0000313" key="6">
    <source>
        <dbReference type="EMBL" id="SNB76046.1"/>
    </source>
</evidence>
<gene>
    <name evidence="6" type="primary">envC</name>
    <name evidence="5" type="ORF">KEBURONENSIS_01631</name>
    <name evidence="6" type="ORF">KEBURONENSIS_01641</name>
</gene>
<feature type="domain" description="M23ase beta-sheet core" evidence="4">
    <location>
        <begin position="293"/>
        <end position="386"/>
    </location>
</feature>
<evidence type="ECO:0000313" key="7">
    <source>
        <dbReference type="Proteomes" id="UP000215450"/>
    </source>
</evidence>
<dbReference type="Proteomes" id="UP000215450">
    <property type="component" value="Unassembled WGS sequence"/>
</dbReference>
<dbReference type="EMBL" id="FXUV02000037">
    <property type="protein sequence ID" value="SNB76046.1"/>
    <property type="molecule type" value="Genomic_DNA"/>
</dbReference>
<dbReference type="Gene3D" id="6.10.250.3150">
    <property type="match status" value="1"/>
</dbReference>
<proteinExistence type="predicted"/>
<evidence type="ECO:0000256" key="3">
    <source>
        <dbReference type="SAM" id="SignalP"/>
    </source>
</evidence>
<dbReference type="PANTHER" id="PTHR21666">
    <property type="entry name" value="PEPTIDASE-RELATED"/>
    <property type="match status" value="1"/>
</dbReference>
<organism evidence="6 7">
    <name type="scientific">Kingella negevensis</name>
    <dbReference type="NCBI Taxonomy" id="1522312"/>
    <lineage>
        <taxon>Bacteria</taxon>
        <taxon>Pseudomonadati</taxon>
        <taxon>Pseudomonadota</taxon>
        <taxon>Betaproteobacteria</taxon>
        <taxon>Neisseriales</taxon>
        <taxon>Neisseriaceae</taxon>
        <taxon>Kingella</taxon>
    </lineage>
</organism>
<dbReference type="AlphaFoldDB" id="A0A238TEZ3"/>
<feature type="chain" id="PRO_5015075291" evidence="3">
    <location>
        <begin position="22"/>
        <end position="391"/>
    </location>
</feature>
<feature type="region of interest" description="Disordered" evidence="2">
    <location>
        <begin position="234"/>
        <end position="270"/>
    </location>
</feature>
<evidence type="ECO:0000313" key="5">
    <source>
        <dbReference type="EMBL" id="SMQ12814.1"/>
    </source>
</evidence>
<protein>
    <submittedName>
        <fullName evidence="6">Murein hydrolase activator EnvC</fullName>
    </submittedName>
</protein>
<dbReference type="Gene3D" id="2.70.70.10">
    <property type="entry name" value="Glucose Permease (Domain IIA)"/>
    <property type="match status" value="1"/>
</dbReference>
<feature type="compositionally biased region" description="Polar residues" evidence="2">
    <location>
        <begin position="247"/>
        <end position="265"/>
    </location>
</feature>
<sequence length="391" mass="42393">MKFAQPLLLSLALFAAFPSHAAPDSAELDNIRKAIASAQKDLSAKQAARRQANATLNRTQSQLAQARLNLDSLTRRQQDAWQKLQALEDSLTQLQADIANSKAQIARLLVSNYKNHQPNAVAIMLKNMDSNQRARFLNYTRRINAANDQVIKDLGVKQGELGKQEQAVNAELARLRRLAAAQQQRLRRLGQENSQAMAQSKALNDQIAERQNRIAQLKAEEQRLNQILAQISAKQTENKRTKAANGKLTQSDLALQPENPNSGSGSLKGRLPLPAAGKLVGTYGSLRSTGGTWRGLFIAAPLNTSVNSVGSGQVVYTGEAIKNAGNTVIIDHGGDYKTVYMGLSTTAVSAGSRVVAGQNIGTSGTLSTGEQGVYFELRYRNAVMNPRSIIQ</sequence>
<dbReference type="PANTHER" id="PTHR21666:SF291">
    <property type="entry name" value="STAGE II SPORULATION PROTEIN Q"/>
    <property type="match status" value="1"/>
</dbReference>
<feature type="coiled-coil region" evidence="1">
    <location>
        <begin position="28"/>
        <end position="111"/>
    </location>
</feature>
<name>A0A238TEZ3_9NEIS</name>
<dbReference type="CDD" id="cd12797">
    <property type="entry name" value="M23_peptidase"/>
    <property type="match status" value="1"/>
</dbReference>
<keyword evidence="7" id="KW-1185">Reference proteome</keyword>
<dbReference type="GO" id="GO:0004222">
    <property type="term" value="F:metalloendopeptidase activity"/>
    <property type="evidence" value="ECO:0007669"/>
    <property type="project" value="TreeGrafter"/>
</dbReference>
<dbReference type="OrthoDB" id="9784703at2"/>
<evidence type="ECO:0000259" key="4">
    <source>
        <dbReference type="Pfam" id="PF01551"/>
    </source>
</evidence>
<dbReference type="InterPro" id="IPR016047">
    <property type="entry name" value="M23ase_b-sheet_dom"/>
</dbReference>
<reference evidence="5" key="1">
    <citation type="submission" date="2017-05" db="EMBL/GenBank/DDBJ databases">
        <authorList>
            <person name="Song R."/>
            <person name="Chenine A.L."/>
            <person name="Ruprecht R.M."/>
        </authorList>
    </citation>
    <scope>NUCLEOTIDE SEQUENCE</scope>
    <source>
        <strain evidence="5">Kingella_eburonensis</strain>
    </source>
</reference>
<keyword evidence="1" id="KW-0175">Coiled coil</keyword>
<dbReference type="SUPFAM" id="SSF51261">
    <property type="entry name" value="Duplicated hybrid motif"/>
    <property type="match status" value="1"/>
</dbReference>
<reference evidence="6 7" key="2">
    <citation type="submission" date="2017-06" db="EMBL/GenBank/DDBJ databases">
        <authorList>
            <person name="Kim H.J."/>
            <person name="Triplett B.A."/>
        </authorList>
    </citation>
    <scope>NUCLEOTIDE SEQUENCE [LARGE SCALE GENOMIC DNA]</scope>
    <source>
        <strain evidence="6">Kingella_eburonensis</strain>
    </source>
</reference>
<dbReference type="RefSeq" id="WP_095062918.1">
    <property type="nucleotide sequence ID" value="NZ_FXUV02000037.1"/>
</dbReference>
<dbReference type="EMBL" id="FXUV01000032">
    <property type="protein sequence ID" value="SMQ12814.1"/>
    <property type="molecule type" value="Genomic_DNA"/>
</dbReference>